<dbReference type="Gene3D" id="1.10.3730.20">
    <property type="match status" value="1"/>
</dbReference>
<reference evidence="7 8" key="1">
    <citation type="submission" date="2016-11" db="EMBL/GenBank/DDBJ databases">
        <authorList>
            <person name="Jaros S."/>
            <person name="Januszkiewicz K."/>
            <person name="Wedrychowicz H."/>
        </authorList>
    </citation>
    <scope>NUCLEOTIDE SEQUENCE [LARGE SCALE GENOMIC DNA]</scope>
    <source>
        <strain evidence="7 8">GAS86</strain>
    </source>
</reference>
<feature type="transmembrane region" description="Helical" evidence="5">
    <location>
        <begin position="269"/>
        <end position="288"/>
    </location>
</feature>
<dbReference type="GO" id="GO:0016020">
    <property type="term" value="C:membrane"/>
    <property type="evidence" value="ECO:0007669"/>
    <property type="project" value="UniProtKB-SubCell"/>
</dbReference>
<feature type="transmembrane region" description="Helical" evidence="5">
    <location>
        <begin position="180"/>
        <end position="200"/>
    </location>
</feature>
<dbReference type="EMBL" id="FSRM01000002">
    <property type="protein sequence ID" value="SIO47593.1"/>
    <property type="molecule type" value="Genomic_DNA"/>
</dbReference>
<dbReference type="PANTHER" id="PTHR22911">
    <property type="entry name" value="ACYL-MALONYL CONDENSING ENZYME-RELATED"/>
    <property type="match status" value="1"/>
</dbReference>
<dbReference type="Pfam" id="PF00892">
    <property type="entry name" value="EamA"/>
    <property type="match status" value="2"/>
</dbReference>
<feature type="transmembrane region" description="Helical" evidence="5">
    <location>
        <begin position="105"/>
        <end position="124"/>
    </location>
</feature>
<feature type="transmembrane region" description="Helical" evidence="5">
    <location>
        <begin position="68"/>
        <end position="85"/>
    </location>
</feature>
<dbReference type="PANTHER" id="PTHR22911:SF6">
    <property type="entry name" value="SOLUTE CARRIER FAMILY 35 MEMBER G1"/>
    <property type="match status" value="1"/>
</dbReference>
<feature type="transmembrane region" description="Helical" evidence="5">
    <location>
        <begin position="212"/>
        <end position="233"/>
    </location>
</feature>
<evidence type="ECO:0000256" key="3">
    <source>
        <dbReference type="ARBA" id="ARBA00022989"/>
    </source>
</evidence>
<evidence type="ECO:0000259" key="6">
    <source>
        <dbReference type="Pfam" id="PF00892"/>
    </source>
</evidence>
<dbReference type="SUPFAM" id="SSF103481">
    <property type="entry name" value="Multidrug resistance efflux transporter EmrE"/>
    <property type="match status" value="2"/>
</dbReference>
<evidence type="ECO:0000313" key="8">
    <source>
        <dbReference type="Proteomes" id="UP000184693"/>
    </source>
</evidence>
<dbReference type="AlphaFoldDB" id="A0A1N6JTN4"/>
<gene>
    <name evidence="7" type="ORF">SAMN05444168_4999</name>
</gene>
<organism evidence="7 8">
    <name type="scientific">Paraburkholderia phenazinium</name>
    <dbReference type="NCBI Taxonomy" id="60549"/>
    <lineage>
        <taxon>Bacteria</taxon>
        <taxon>Pseudomonadati</taxon>
        <taxon>Pseudomonadota</taxon>
        <taxon>Betaproteobacteria</taxon>
        <taxon>Burkholderiales</taxon>
        <taxon>Burkholderiaceae</taxon>
        <taxon>Paraburkholderia</taxon>
    </lineage>
</organism>
<keyword evidence="2 5" id="KW-0812">Transmembrane</keyword>
<dbReference type="InterPro" id="IPR037185">
    <property type="entry name" value="EmrE-like"/>
</dbReference>
<sequence>MQQKGGAQSYEMIPTRSYFRTAMPSSSATGANPLPLNSVVSILASMFCFAVVDALAKTVALQYPANEVTFFRMLFGLVPAVAMCCRGRISLAERLANIDVKGQTLRALTLLGASGFFFAGLPYVPLGEAVALAYSETLIVILLAPLILKERWTASGVAAALVGFCGVLLVVRPGGGPSSWLGPTFLLLSAFFGALSIVQIKRIRSTDDSATTVLFFTLVGTFVTGFTLVVSWRTPSVEALLIMALLGAFATAGQLLMTVAFRQADTGKLAPYNYTSIVWAALFGYVIWGETIQPLSFAGIALIVGSAIAVAVRRKDKEGPLA</sequence>
<dbReference type="Proteomes" id="UP000184693">
    <property type="component" value="Unassembled WGS sequence"/>
</dbReference>
<feature type="domain" description="EamA" evidence="6">
    <location>
        <begin position="39"/>
        <end position="171"/>
    </location>
</feature>
<evidence type="ECO:0000256" key="4">
    <source>
        <dbReference type="ARBA" id="ARBA00023136"/>
    </source>
</evidence>
<feature type="transmembrane region" description="Helical" evidence="5">
    <location>
        <begin position="294"/>
        <end position="312"/>
    </location>
</feature>
<feature type="transmembrane region" description="Helical" evidence="5">
    <location>
        <begin position="155"/>
        <end position="174"/>
    </location>
</feature>
<protein>
    <submittedName>
        <fullName evidence="7">Permease of the drug/metabolite transporter (DMT) superfamily</fullName>
    </submittedName>
</protein>
<feature type="transmembrane region" description="Helical" evidence="5">
    <location>
        <begin position="130"/>
        <end position="148"/>
    </location>
</feature>
<evidence type="ECO:0000256" key="5">
    <source>
        <dbReference type="SAM" id="Phobius"/>
    </source>
</evidence>
<evidence type="ECO:0000313" key="7">
    <source>
        <dbReference type="EMBL" id="SIO47593.1"/>
    </source>
</evidence>
<evidence type="ECO:0000256" key="1">
    <source>
        <dbReference type="ARBA" id="ARBA00004141"/>
    </source>
</evidence>
<name>A0A1N6JTN4_9BURK</name>
<comment type="subcellular location">
    <subcellularLocation>
        <location evidence="1">Membrane</location>
        <topology evidence="1">Multi-pass membrane protein</topology>
    </subcellularLocation>
</comment>
<dbReference type="InterPro" id="IPR000620">
    <property type="entry name" value="EamA_dom"/>
</dbReference>
<proteinExistence type="predicted"/>
<feature type="domain" description="EamA" evidence="6">
    <location>
        <begin position="181"/>
        <end position="310"/>
    </location>
</feature>
<accession>A0A1N6JTN4</accession>
<keyword evidence="3 5" id="KW-1133">Transmembrane helix</keyword>
<evidence type="ECO:0000256" key="2">
    <source>
        <dbReference type="ARBA" id="ARBA00022692"/>
    </source>
</evidence>
<keyword evidence="4 5" id="KW-0472">Membrane</keyword>
<feature type="transmembrane region" description="Helical" evidence="5">
    <location>
        <begin position="34"/>
        <end position="56"/>
    </location>
</feature>
<feature type="transmembrane region" description="Helical" evidence="5">
    <location>
        <begin position="239"/>
        <end position="257"/>
    </location>
</feature>